<evidence type="ECO:0000313" key="2">
    <source>
        <dbReference type="Proteomes" id="UP001638806"/>
    </source>
</evidence>
<name>A0ACC4DGD3_PURLI</name>
<reference evidence="1" key="1">
    <citation type="submission" date="2024-12" db="EMBL/GenBank/DDBJ databases">
        <title>Comparative genomics and development of molecular markers within Purpureocillium lilacinum and among Purpureocillium species.</title>
        <authorList>
            <person name="Yeh Z.-Y."/>
            <person name="Ni N.-T."/>
            <person name="Lo P.-H."/>
            <person name="Mushyakhwo K."/>
            <person name="Lin C.-F."/>
            <person name="Nai Y.-S."/>
        </authorList>
    </citation>
    <scope>NUCLEOTIDE SEQUENCE</scope>
    <source>
        <strain evidence="1">NCHU-NPUST-175</strain>
    </source>
</reference>
<gene>
    <name evidence="1" type="ORF">ACCO45_009943</name>
</gene>
<dbReference type="EMBL" id="JBGNUJ010000010">
    <property type="protein sequence ID" value="KAL3954380.1"/>
    <property type="molecule type" value="Genomic_DNA"/>
</dbReference>
<sequence>MVTGSEFGNKDVASSYIGVGKPYTSVVGMAGHERPLARGVRYMHYTATGLSACQTAPPMGHLYTAISKIGQKPRGEVLCRSTSLSNVLLSRPEGRRPAEQAIRQTRRPWAICWAPLLGDSFTVSR</sequence>
<dbReference type="Proteomes" id="UP001638806">
    <property type="component" value="Unassembled WGS sequence"/>
</dbReference>
<keyword evidence="2" id="KW-1185">Reference proteome</keyword>
<accession>A0ACC4DGD3</accession>
<evidence type="ECO:0000313" key="1">
    <source>
        <dbReference type="EMBL" id="KAL3954380.1"/>
    </source>
</evidence>
<comment type="caution">
    <text evidence="1">The sequence shown here is derived from an EMBL/GenBank/DDBJ whole genome shotgun (WGS) entry which is preliminary data.</text>
</comment>
<organism evidence="1 2">
    <name type="scientific">Purpureocillium lilacinum</name>
    <name type="common">Paecilomyces lilacinus</name>
    <dbReference type="NCBI Taxonomy" id="33203"/>
    <lineage>
        <taxon>Eukaryota</taxon>
        <taxon>Fungi</taxon>
        <taxon>Dikarya</taxon>
        <taxon>Ascomycota</taxon>
        <taxon>Pezizomycotina</taxon>
        <taxon>Sordariomycetes</taxon>
        <taxon>Hypocreomycetidae</taxon>
        <taxon>Hypocreales</taxon>
        <taxon>Ophiocordycipitaceae</taxon>
        <taxon>Purpureocillium</taxon>
    </lineage>
</organism>
<proteinExistence type="predicted"/>
<protein>
    <submittedName>
        <fullName evidence="1">Uncharacterized protein</fullName>
    </submittedName>
</protein>